<evidence type="ECO:0000313" key="1">
    <source>
        <dbReference type="Ensembl" id="ENSNBRP00000031926.1"/>
    </source>
</evidence>
<dbReference type="AlphaFoldDB" id="A0A3Q4I9P2"/>
<dbReference type="Ensembl" id="ENSNBRT00000032734.1">
    <property type="protein sequence ID" value="ENSNBRP00000031926.1"/>
    <property type="gene ID" value="ENSNBRG00000024257.1"/>
</dbReference>
<dbReference type="Proteomes" id="UP000261580">
    <property type="component" value="Unassembled WGS sequence"/>
</dbReference>
<reference evidence="1" key="1">
    <citation type="submission" date="2025-08" db="UniProtKB">
        <authorList>
            <consortium name="Ensembl"/>
        </authorList>
    </citation>
    <scope>IDENTIFICATION</scope>
</reference>
<accession>A0A3Q4I9P2</accession>
<dbReference type="GO" id="GO:0003676">
    <property type="term" value="F:nucleic acid binding"/>
    <property type="evidence" value="ECO:0007669"/>
    <property type="project" value="InterPro"/>
</dbReference>
<keyword evidence="2" id="KW-1185">Reference proteome</keyword>
<proteinExistence type="predicted"/>
<name>A0A3Q4I9P2_NEOBR</name>
<dbReference type="GeneTree" id="ENSGT00940000182188"/>
<reference evidence="1" key="2">
    <citation type="submission" date="2025-09" db="UniProtKB">
        <authorList>
            <consortium name="Ensembl"/>
        </authorList>
    </citation>
    <scope>IDENTIFICATION</scope>
</reference>
<protein>
    <submittedName>
        <fullName evidence="1">Uncharacterized protein</fullName>
    </submittedName>
</protein>
<dbReference type="Gene3D" id="3.30.420.10">
    <property type="entry name" value="Ribonuclease H-like superfamily/Ribonuclease H"/>
    <property type="match status" value="1"/>
</dbReference>
<dbReference type="InterPro" id="IPR036397">
    <property type="entry name" value="RNaseH_sf"/>
</dbReference>
<evidence type="ECO:0000313" key="2">
    <source>
        <dbReference type="Proteomes" id="UP000261580"/>
    </source>
</evidence>
<sequence length="65" mass="6995">FKLICSSGGERMIPQCVASSVKHGGGSVIIWSCLAGSKVGELYMRGADTLRQNVNSKVTKLRIQK</sequence>
<organism evidence="1 2">
    <name type="scientific">Neolamprologus brichardi</name>
    <name type="common">Fairy cichlid</name>
    <name type="synonym">Lamprologus brichardi</name>
    <dbReference type="NCBI Taxonomy" id="32507"/>
    <lineage>
        <taxon>Eukaryota</taxon>
        <taxon>Metazoa</taxon>
        <taxon>Chordata</taxon>
        <taxon>Craniata</taxon>
        <taxon>Vertebrata</taxon>
        <taxon>Euteleostomi</taxon>
        <taxon>Actinopterygii</taxon>
        <taxon>Neopterygii</taxon>
        <taxon>Teleostei</taxon>
        <taxon>Neoteleostei</taxon>
        <taxon>Acanthomorphata</taxon>
        <taxon>Ovalentaria</taxon>
        <taxon>Cichlomorphae</taxon>
        <taxon>Cichliformes</taxon>
        <taxon>Cichlidae</taxon>
        <taxon>African cichlids</taxon>
        <taxon>Pseudocrenilabrinae</taxon>
        <taxon>Lamprologini</taxon>
        <taxon>Neolamprologus</taxon>
    </lineage>
</organism>